<keyword evidence="2" id="KW-1185">Reference proteome</keyword>
<dbReference type="OrthoDB" id="2919534at2759"/>
<protein>
    <submittedName>
        <fullName evidence="1">Uncharacterized protein</fullName>
    </submittedName>
</protein>
<dbReference type="AlphaFoldDB" id="A0A0C9XHC8"/>
<reference evidence="2" key="2">
    <citation type="submission" date="2015-01" db="EMBL/GenBank/DDBJ databases">
        <title>Evolutionary Origins and Diversification of the Mycorrhizal Mutualists.</title>
        <authorList>
            <consortium name="DOE Joint Genome Institute"/>
            <consortium name="Mycorrhizal Genomics Consortium"/>
            <person name="Kohler A."/>
            <person name="Kuo A."/>
            <person name="Nagy L.G."/>
            <person name="Floudas D."/>
            <person name="Copeland A."/>
            <person name="Barry K.W."/>
            <person name="Cichocki N."/>
            <person name="Veneault-Fourrey C."/>
            <person name="LaButti K."/>
            <person name="Lindquist E.A."/>
            <person name="Lipzen A."/>
            <person name="Lundell T."/>
            <person name="Morin E."/>
            <person name="Murat C."/>
            <person name="Riley R."/>
            <person name="Ohm R."/>
            <person name="Sun H."/>
            <person name="Tunlid A."/>
            <person name="Henrissat B."/>
            <person name="Grigoriev I.V."/>
            <person name="Hibbett D.S."/>
            <person name="Martin F."/>
        </authorList>
    </citation>
    <scope>NUCLEOTIDE SEQUENCE [LARGE SCALE GENOMIC DNA]</scope>
    <source>
        <strain evidence="2">441</strain>
    </source>
</reference>
<organism evidence="1 2">
    <name type="scientific">Pisolithus microcarpus 441</name>
    <dbReference type="NCBI Taxonomy" id="765257"/>
    <lineage>
        <taxon>Eukaryota</taxon>
        <taxon>Fungi</taxon>
        <taxon>Dikarya</taxon>
        <taxon>Basidiomycota</taxon>
        <taxon>Agaricomycotina</taxon>
        <taxon>Agaricomycetes</taxon>
        <taxon>Agaricomycetidae</taxon>
        <taxon>Boletales</taxon>
        <taxon>Sclerodermatineae</taxon>
        <taxon>Pisolithaceae</taxon>
        <taxon>Pisolithus</taxon>
    </lineage>
</organism>
<evidence type="ECO:0000313" key="2">
    <source>
        <dbReference type="Proteomes" id="UP000054018"/>
    </source>
</evidence>
<sequence>MYDNHNHPTDTPDKSVPFVHEITFKNPEGGTTQVQALFDDSAMTGAMCAKTFCAIKHELQGWQPSKQTLRMANGTIVQSEATWSGTVNVAGVEAKGTFEVFDSRGGWSFLFGKPLL</sequence>
<proteinExistence type="predicted"/>
<dbReference type="HOGENOM" id="CLU_097628_1_1_1"/>
<name>A0A0C9XHC8_9AGAM</name>
<gene>
    <name evidence="1" type="ORF">PISMIDRAFT_122151</name>
</gene>
<reference evidence="1 2" key="1">
    <citation type="submission" date="2014-04" db="EMBL/GenBank/DDBJ databases">
        <authorList>
            <consortium name="DOE Joint Genome Institute"/>
            <person name="Kuo A."/>
            <person name="Kohler A."/>
            <person name="Costa M.D."/>
            <person name="Nagy L.G."/>
            <person name="Floudas D."/>
            <person name="Copeland A."/>
            <person name="Barry K.W."/>
            <person name="Cichocki N."/>
            <person name="Veneault-Fourrey C."/>
            <person name="LaButti K."/>
            <person name="Lindquist E.A."/>
            <person name="Lipzen A."/>
            <person name="Lundell T."/>
            <person name="Morin E."/>
            <person name="Murat C."/>
            <person name="Sun H."/>
            <person name="Tunlid A."/>
            <person name="Henrissat B."/>
            <person name="Grigoriev I.V."/>
            <person name="Hibbett D.S."/>
            <person name="Martin F."/>
            <person name="Nordberg H.P."/>
            <person name="Cantor M.N."/>
            <person name="Hua S.X."/>
        </authorList>
    </citation>
    <scope>NUCLEOTIDE SEQUENCE [LARGE SCALE GENOMIC DNA]</scope>
    <source>
        <strain evidence="1 2">441</strain>
    </source>
</reference>
<dbReference type="Proteomes" id="UP000054018">
    <property type="component" value="Unassembled WGS sequence"/>
</dbReference>
<evidence type="ECO:0000313" key="1">
    <source>
        <dbReference type="EMBL" id="KIK11735.1"/>
    </source>
</evidence>
<dbReference type="EMBL" id="KN834164">
    <property type="protein sequence ID" value="KIK11735.1"/>
    <property type="molecule type" value="Genomic_DNA"/>
</dbReference>
<accession>A0A0C9XHC8</accession>